<organism evidence="1 2">
    <name type="scientific">Stephania japonica</name>
    <dbReference type="NCBI Taxonomy" id="461633"/>
    <lineage>
        <taxon>Eukaryota</taxon>
        <taxon>Viridiplantae</taxon>
        <taxon>Streptophyta</taxon>
        <taxon>Embryophyta</taxon>
        <taxon>Tracheophyta</taxon>
        <taxon>Spermatophyta</taxon>
        <taxon>Magnoliopsida</taxon>
        <taxon>Ranunculales</taxon>
        <taxon>Menispermaceae</taxon>
        <taxon>Menispermoideae</taxon>
        <taxon>Cissampelideae</taxon>
        <taxon>Stephania</taxon>
    </lineage>
</organism>
<comment type="caution">
    <text evidence="1">The sequence shown here is derived from an EMBL/GenBank/DDBJ whole genome shotgun (WGS) entry which is preliminary data.</text>
</comment>
<reference evidence="1 2" key="1">
    <citation type="submission" date="2024-01" db="EMBL/GenBank/DDBJ databases">
        <title>Genome assemblies of Stephania.</title>
        <authorList>
            <person name="Yang L."/>
        </authorList>
    </citation>
    <scope>NUCLEOTIDE SEQUENCE [LARGE SCALE GENOMIC DNA]</scope>
    <source>
        <strain evidence="1">QJT</strain>
        <tissue evidence="1">Leaf</tissue>
    </source>
</reference>
<protein>
    <recommendedName>
        <fullName evidence="3">F-box domain-containing protein</fullName>
    </recommendedName>
</protein>
<dbReference type="SUPFAM" id="SSF81383">
    <property type="entry name" value="F-box domain"/>
    <property type="match status" value="1"/>
</dbReference>
<keyword evidence="2" id="KW-1185">Reference proteome</keyword>
<name>A0AAP0HJL9_9MAGN</name>
<dbReference type="EMBL" id="JBBNAE010000011">
    <property type="protein sequence ID" value="KAK9085080.1"/>
    <property type="molecule type" value="Genomic_DNA"/>
</dbReference>
<dbReference type="PANTHER" id="PTHR34223:SF51">
    <property type="entry name" value="OS06G0556300 PROTEIN"/>
    <property type="match status" value="1"/>
</dbReference>
<dbReference type="InterPro" id="IPR036047">
    <property type="entry name" value="F-box-like_dom_sf"/>
</dbReference>
<accession>A0AAP0HJL9</accession>
<dbReference type="Proteomes" id="UP001417504">
    <property type="component" value="Unassembled WGS sequence"/>
</dbReference>
<dbReference type="InterPro" id="IPR053197">
    <property type="entry name" value="F-box_SCFL_complex_component"/>
</dbReference>
<proteinExistence type="predicted"/>
<evidence type="ECO:0000313" key="1">
    <source>
        <dbReference type="EMBL" id="KAK9085080.1"/>
    </source>
</evidence>
<dbReference type="AlphaFoldDB" id="A0AAP0HJL9"/>
<gene>
    <name evidence="1" type="ORF">Sjap_025491</name>
</gene>
<dbReference type="PANTHER" id="PTHR34223">
    <property type="entry name" value="OS11G0201299 PROTEIN"/>
    <property type="match status" value="1"/>
</dbReference>
<evidence type="ECO:0000313" key="2">
    <source>
        <dbReference type="Proteomes" id="UP001417504"/>
    </source>
</evidence>
<sequence>MRIASLEFCTLKNFLSSFLNIKVIKMEGEDRISDLLECILHQIFSSFDTKTLVQNTCLISKRWGLLILHFIDQVLLRRRGNSPIKSMIINFGMRGSLHQNCFNRWISTALMQNLRELQLFGNLCSFGAPIQIPSLIFTSSTNTIFKLSAYSSSSSMKFPQSLLSAPYLKVLELKGPMLPEPNSEGVVVFKEIYDSRVALDTTKLSSLVYEGPFFPNCLSLGILSEIAHVKISVPRIFRGPKIITDSLAIDVFQQLCNGSR</sequence>
<evidence type="ECO:0008006" key="3">
    <source>
        <dbReference type="Google" id="ProtNLM"/>
    </source>
</evidence>